<dbReference type="HOGENOM" id="CLU_186135_0_0_5"/>
<reference evidence="3" key="1">
    <citation type="submission" date="2006-03" db="EMBL/GenBank/DDBJ databases">
        <title>Complete sequence of Rhodopseudomonas palustris BisB18.</title>
        <authorList>
            <consortium name="US DOE Joint Genome Institute"/>
            <person name="Copeland A."/>
            <person name="Lucas S."/>
            <person name="Lapidus A."/>
            <person name="Barry K."/>
            <person name="Detter J.C."/>
            <person name="Glavina del Rio T."/>
            <person name="Hammon N."/>
            <person name="Israni S."/>
            <person name="Dalin E."/>
            <person name="Tice H."/>
            <person name="Pitluck S."/>
            <person name="Chain P."/>
            <person name="Malfatti S."/>
            <person name="Shin M."/>
            <person name="Vergez L."/>
            <person name="Schmutz J."/>
            <person name="Larimer F."/>
            <person name="Land M."/>
            <person name="Hauser L."/>
            <person name="Pelletier D.A."/>
            <person name="Kyrpides N."/>
            <person name="Anderson I."/>
            <person name="Oda Y."/>
            <person name="Harwood C.S."/>
            <person name="Richardson P."/>
        </authorList>
    </citation>
    <scope>NUCLEOTIDE SEQUENCE [LARGE SCALE GENOMIC DNA]</scope>
    <source>
        <strain evidence="3">BisB18</strain>
    </source>
</reference>
<feature type="compositionally biased region" description="Low complexity" evidence="1">
    <location>
        <begin position="38"/>
        <end position="58"/>
    </location>
</feature>
<dbReference type="RefSeq" id="WP_011473913.1">
    <property type="nucleotide sequence ID" value="NC_007925.1"/>
</dbReference>
<dbReference type="AlphaFoldDB" id="Q211B0"/>
<protein>
    <submittedName>
        <fullName evidence="3">Uncharacterized protein</fullName>
    </submittedName>
</protein>
<keyword evidence="2" id="KW-0472">Membrane</keyword>
<dbReference type="OrthoDB" id="8139352at2"/>
<organism evidence="3">
    <name type="scientific">Rhodopseudomonas palustris (strain BisB18)</name>
    <dbReference type="NCBI Taxonomy" id="316056"/>
    <lineage>
        <taxon>Bacteria</taxon>
        <taxon>Pseudomonadati</taxon>
        <taxon>Pseudomonadota</taxon>
        <taxon>Alphaproteobacteria</taxon>
        <taxon>Hyphomicrobiales</taxon>
        <taxon>Nitrobacteraceae</taxon>
        <taxon>Rhodopseudomonas</taxon>
    </lineage>
</organism>
<feature type="region of interest" description="Disordered" evidence="1">
    <location>
        <begin position="38"/>
        <end position="64"/>
    </location>
</feature>
<sequence>MQYFHVFATWALRLAIVAGVIGFGSLYLMRNTSVFGPAAPSSEAATEPAATSLAPAAADADDRFPPCQPIGRTARGELVFSMDCQRGAAAAAAASNGDGK</sequence>
<evidence type="ECO:0000256" key="2">
    <source>
        <dbReference type="SAM" id="Phobius"/>
    </source>
</evidence>
<feature type="transmembrane region" description="Helical" evidence="2">
    <location>
        <begin position="6"/>
        <end position="28"/>
    </location>
</feature>
<dbReference type="EMBL" id="CP000301">
    <property type="protein sequence ID" value="ABD89026.1"/>
    <property type="molecule type" value="Genomic_DNA"/>
</dbReference>
<name>Q211B0_RHOPB</name>
<gene>
    <name evidence="3" type="ordered locus">RPC_3486</name>
</gene>
<evidence type="ECO:0000313" key="3">
    <source>
        <dbReference type="EMBL" id="ABD89026.1"/>
    </source>
</evidence>
<evidence type="ECO:0000256" key="1">
    <source>
        <dbReference type="SAM" id="MobiDB-lite"/>
    </source>
</evidence>
<keyword evidence="2" id="KW-1133">Transmembrane helix</keyword>
<accession>Q211B0</accession>
<proteinExistence type="predicted"/>
<dbReference type="KEGG" id="rpc:RPC_3486"/>
<keyword evidence="2" id="KW-0812">Transmembrane</keyword>